<dbReference type="GO" id="GO:0005634">
    <property type="term" value="C:nucleus"/>
    <property type="evidence" value="ECO:0007669"/>
    <property type="project" value="UniProtKB-UniRule"/>
</dbReference>
<dbReference type="FunFam" id="1.10.30.10:FF:000041">
    <property type="entry name" value="HMG box family protein"/>
    <property type="match status" value="1"/>
</dbReference>
<feature type="region of interest" description="Disordered" evidence="5">
    <location>
        <begin position="260"/>
        <end position="315"/>
    </location>
</feature>
<organism evidence="7 8">
    <name type="scientific">[Candida] railenensis</name>
    <dbReference type="NCBI Taxonomy" id="45579"/>
    <lineage>
        <taxon>Eukaryota</taxon>
        <taxon>Fungi</taxon>
        <taxon>Dikarya</taxon>
        <taxon>Ascomycota</taxon>
        <taxon>Saccharomycotina</taxon>
        <taxon>Pichiomycetes</taxon>
        <taxon>Debaryomycetaceae</taxon>
        <taxon>Kurtzmaniella</taxon>
    </lineage>
</organism>
<keyword evidence="3" id="KW-0804">Transcription</keyword>
<dbReference type="InterPro" id="IPR009071">
    <property type="entry name" value="HMG_box_dom"/>
</dbReference>
<feature type="compositionally biased region" description="Polar residues" evidence="5">
    <location>
        <begin position="302"/>
        <end position="311"/>
    </location>
</feature>
<dbReference type="OrthoDB" id="6247875at2759"/>
<keyword evidence="4" id="KW-0539">Nucleus</keyword>
<dbReference type="PANTHER" id="PTHR10270">
    <property type="entry name" value="SOX TRANSCRIPTION FACTOR"/>
    <property type="match status" value="1"/>
</dbReference>
<dbReference type="Proteomes" id="UP000837801">
    <property type="component" value="Unassembled WGS sequence"/>
</dbReference>
<evidence type="ECO:0000256" key="5">
    <source>
        <dbReference type="SAM" id="MobiDB-lite"/>
    </source>
</evidence>
<protein>
    <recommendedName>
        <fullName evidence="6">HMG box domain-containing protein</fullName>
    </recommendedName>
</protein>
<feature type="compositionally biased region" description="Low complexity" evidence="5">
    <location>
        <begin position="63"/>
        <end position="80"/>
    </location>
</feature>
<dbReference type="AlphaFoldDB" id="A0A9P0QR88"/>
<dbReference type="InterPro" id="IPR050140">
    <property type="entry name" value="SRY-related_HMG-box_TF-like"/>
</dbReference>
<keyword evidence="1" id="KW-0805">Transcription regulation</keyword>
<feature type="DNA-binding region" description="HMG box" evidence="4">
    <location>
        <begin position="111"/>
        <end position="180"/>
    </location>
</feature>
<feature type="compositionally biased region" description="Low complexity" evidence="5">
    <location>
        <begin position="260"/>
        <end position="301"/>
    </location>
</feature>
<name>A0A9P0QR88_9ASCO</name>
<dbReference type="PROSITE" id="PS50118">
    <property type="entry name" value="HMG_BOX_2"/>
    <property type="match status" value="1"/>
</dbReference>
<dbReference type="GO" id="GO:0000978">
    <property type="term" value="F:RNA polymerase II cis-regulatory region sequence-specific DNA binding"/>
    <property type="evidence" value="ECO:0007669"/>
    <property type="project" value="TreeGrafter"/>
</dbReference>
<proteinExistence type="predicted"/>
<feature type="domain" description="HMG box" evidence="6">
    <location>
        <begin position="111"/>
        <end position="180"/>
    </location>
</feature>
<evidence type="ECO:0000313" key="8">
    <source>
        <dbReference type="Proteomes" id="UP000837801"/>
    </source>
</evidence>
<dbReference type="CDD" id="cd01389">
    <property type="entry name" value="HMG-box_ROX1-like"/>
    <property type="match status" value="1"/>
</dbReference>
<dbReference type="GO" id="GO:0001228">
    <property type="term" value="F:DNA-binding transcription activator activity, RNA polymerase II-specific"/>
    <property type="evidence" value="ECO:0007669"/>
    <property type="project" value="TreeGrafter"/>
</dbReference>
<evidence type="ECO:0000256" key="1">
    <source>
        <dbReference type="ARBA" id="ARBA00023015"/>
    </source>
</evidence>
<dbReference type="EMBL" id="CAKXYY010000010">
    <property type="protein sequence ID" value="CAH2353447.1"/>
    <property type="molecule type" value="Genomic_DNA"/>
</dbReference>
<feature type="region of interest" description="Disordered" evidence="5">
    <location>
        <begin position="63"/>
        <end position="82"/>
    </location>
</feature>
<evidence type="ECO:0000256" key="3">
    <source>
        <dbReference type="ARBA" id="ARBA00023163"/>
    </source>
</evidence>
<comment type="caution">
    <text evidence="7">The sequence shown here is derived from an EMBL/GenBank/DDBJ whole genome shotgun (WGS) entry which is preliminary data.</text>
</comment>
<dbReference type="Gene3D" id="1.10.30.10">
    <property type="entry name" value="High mobility group box domain"/>
    <property type="match status" value="1"/>
</dbReference>
<dbReference type="Pfam" id="PF00505">
    <property type="entry name" value="HMG_box"/>
    <property type="match status" value="1"/>
</dbReference>
<dbReference type="InterPro" id="IPR036910">
    <property type="entry name" value="HMG_box_dom_sf"/>
</dbReference>
<gene>
    <name evidence="7" type="ORF">CLIB1423_10S05204</name>
</gene>
<dbReference type="GO" id="GO:0030154">
    <property type="term" value="P:cell differentiation"/>
    <property type="evidence" value="ECO:0007669"/>
    <property type="project" value="TreeGrafter"/>
</dbReference>
<evidence type="ECO:0000256" key="2">
    <source>
        <dbReference type="ARBA" id="ARBA00023125"/>
    </source>
</evidence>
<sequence length="399" mass="45356">MTTAIYYPEDHKHHTLPSLSQIMPQSSHPISPSQMGVVNLSTAVGSGSVAGVVPFQSDIFSNGGSHPSTASTTPASSFSGQSSGYAVSGAHNVNVHGGAEKCTCKSNANRIPRPRNAFILFRQKYHQSVLDEGTVIRTNPEVSRELGRRWRNLSVEQKDYWNNLAEEEKTTHAKKYPNYRYTPRRNGKSKDCEACRQKSLRQQQAQLHNQQMMQLQQDQYQQYLQLQQQVQSSQVQQQQLQQQQQINQMNQLSQMNQMNQMNQIQSQQTIQQQVQPPQQPQQQPQSQSQLQQMPQSQQSQMTTSNSGSISSIAPPPLPQQYVQYVPFQQNFQMAFGESNMMQQSQQQQQNQSQAIDQKLSPLSAPNTVNDFNNNPQFNTITGYDQRYYTSGMEMTNYQI</sequence>
<dbReference type="GO" id="GO:0000122">
    <property type="term" value="P:negative regulation of transcription by RNA polymerase II"/>
    <property type="evidence" value="ECO:0007669"/>
    <property type="project" value="TreeGrafter"/>
</dbReference>
<keyword evidence="2 4" id="KW-0238">DNA-binding</keyword>
<accession>A0A9P0QR88</accession>
<evidence type="ECO:0000256" key="4">
    <source>
        <dbReference type="PROSITE-ProRule" id="PRU00267"/>
    </source>
</evidence>
<evidence type="ECO:0000259" key="6">
    <source>
        <dbReference type="PROSITE" id="PS50118"/>
    </source>
</evidence>
<keyword evidence="8" id="KW-1185">Reference proteome</keyword>
<dbReference type="PANTHER" id="PTHR10270:SF161">
    <property type="entry name" value="SEX-DETERMINING REGION Y PROTEIN"/>
    <property type="match status" value="1"/>
</dbReference>
<dbReference type="SUPFAM" id="SSF47095">
    <property type="entry name" value="HMG-box"/>
    <property type="match status" value="1"/>
</dbReference>
<reference evidence="7" key="1">
    <citation type="submission" date="2022-03" db="EMBL/GenBank/DDBJ databases">
        <authorList>
            <person name="Legras J.-L."/>
            <person name="Devillers H."/>
            <person name="Grondin C."/>
        </authorList>
    </citation>
    <scope>NUCLEOTIDE SEQUENCE</scope>
    <source>
        <strain evidence="7">CLIB 1423</strain>
    </source>
</reference>
<evidence type="ECO:0000313" key="7">
    <source>
        <dbReference type="EMBL" id="CAH2353447.1"/>
    </source>
</evidence>
<dbReference type="SMART" id="SM00398">
    <property type="entry name" value="HMG"/>
    <property type="match status" value="1"/>
</dbReference>